<protein>
    <recommendedName>
        <fullName evidence="3">p-glycoprotein</fullName>
    </recommendedName>
</protein>
<organism evidence="1 2">
    <name type="scientific">Rotaria magnacalcarata</name>
    <dbReference type="NCBI Taxonomy" id="392030"/>
    <lineage>
        <taxon>Eukaryota</taxon>
        <taxon>Metazoa</taxon>
        <taxon>Spiralia</taxon>
        <taxon>Gnathifera</taxon>
        <taxon>Rotifera</taxon>
        <taxon>Eurotatoria</taxon>
        <taxon>Bdelloidea</taxon>
        <taxon>Philodinida</taxon>
        <taxon>Philodinidae</taxon>
        <taxon>Rotaria</taxon>
    </lineage>
</organism>
<dbReference type="InterPro" id="IPR039421">
    <property type="entry name" value="Type_1_exporter"/>
</dbReference>
<dbReference type="GO" id="GO:0042626">
    <property type="term" value="F:ATPase-coupled transmembrane transporter activity"/>
    <property type="evidence" value="ECO:0007669"/>
    <property type="project" value="TreeGrafter"/>
</dbReference>
<dbReference type="EMBL" id="CAJOBH010045729">
    <property type="protein sequence ID" value="CAF4353259.1"/>
    <property type="molecule type" value="Genomic_DNA"/>
</dbReference>
<accession>A0A8S2UM97</accession>
<name>A0A8S2UM97_9BILA</name>
<gene>
    <name evidence="1" type="ORF">BYL167_LOCUS29573</name>
</gene>
<dbReference type="Gene3D" id="3.40.50.300">
    <property type="entry name" value="P-loop containing nucleotide triphosphate hydrolases"/>
    <property type="match status" value="1"/>
</dbReference>
<dbReference type="AlphaFoldDB" id="A0A8S2UM97"/>
<comment type="caution">
    <text evidence="1">The sequence shown here is derived from an EMBL/GenBank/DDBJ whole genome shotgun (WGS) entry which is preliminary data.</text>
</comment>
<dbReference type="PANTHER" id="PTHR24221:SF656">
    <property type="entry name" value="ABC-TYPE ANTIGEN PEPTIDE TRANSPORTER"/>
    <property type="match status" value="1"/>
</dbReference>
<dbReference type="PANTHER" id="PTHR24221">
    <property type="entry name" value="ATP-BINDING CASSETTE SUB-FAMILY B"/>
    <property type="match status" value="1"/>
</dbReference>
<evidence type="ECO:0008006" key="3">
    <source>
        <dbReference type="Google" id="ProtNLM"/>
    </source>
</evidence>
<sequence length="85" mass="9655">IDGREIHDYDHKYLHQKIAMVGQEPILFNRTIKENIAYAIDDDGDDDDDDTSIRHETTIMQAAEQANAHGFVTDFVNGYNTICGQ</sequence>
<dbReference type="Proteomes" id="UP000681967">
    <property type="component" value="Unassembled WGS sequence"/>
</dbReference>
<dbReference type="InterPro" id="IPR027417">
    <property type="entry name" value="P-loop_NTPase"/>
</dbReference>
<dbReference type="GO" id="GO:0016020">
    <property type="term" value="C:membrane"/>
    <property type="evidence" value="ECO:0007669"/>
    <property type="project" value="TreeGrafter"/>
</dbReference>
<evidence type="ECO:0000313" key="1">
    <source>
        <dbReference type="EMBL" id="CAF4353259.1"/>
    </source>
</evidence>
<evidence type="ECO:0000313" key="2">
    <source>
        <dbReference type="Proteomes" id="UP000681967"/>
    </source>
</evidence>
<reference evidence="1" key="1">
    <citation type="submission" date="2021-02" db="EMBL/GenBank/DDBJ databases">
        <authorList>
            <person name="Nowell W R."/>
        </authorList>
    </citation>
    <scope>NUCLEOTIDE SEQUENCE</scope>
</reference>
<dbReference type="SUPFAM" id="SSF52540">
    <property type="entry name" value="P-loop containing nucleoside triphosphate hydrolases"/>
    <property type="match status" value="1"/>
</dbReference>
<feature type="non-terminal residue" evidence="1">
    <location>
        <position position="1"/>
    </location>
</feature>
<feature type="non-terminal residue" evidence="1">
    <location>
        <position position="85"/>
    </location>
</feature>
<proteinExistence type="predicted"/>